<gene>
    <name evidence="2" type="ORF">EOD40_12655</name>
</gene>
<sequence length="785" mass="90124">MKFNLTLCCSLLLLQSFAQTTNNQTKITELLENYFHFDRENIHVQFNKSIYVNNEDIAFKGYISNKTTHLPEINTTNVQLVIYNEQQQIIQKQLLYAYNGNFEGGIHLNDKFPTGKYFFHFYTNWMNNFIEDESFIQSIEIINKNEPYHLKSKQPNWETAKIALFPESGIIINETSNKVGVQITDCNKKGIEIKDGTVINSKSEIIARFSTNAMGNGFFFFIPVVNEKYTVKIKSDKINLSQPIPNTQYSGITISYNNNLANNVLAVIIKTNETGVKLYQNKKFNLVIHQNKNLIQKEFAFENNQPEQIIRFSKLNLSNGVNTIRVIDEDLNEISQRLIYINTSSKPITSLEAKSIKKDSISLSGSSNIKDANLSISVLPKDNINTAQNTSIIGTFYLNSYLAQPEKETYSYFDPENKNQKQDTELLMLNQLQNKYKWNDIKLNPPKSLHPFLQGTTISGKVEKKINPNSKYKVSLISLKNKIFLETTVNENNDYKFENIFARDSTTFFLQLTNEKNIPVYSKMTVRIFKPNSKTISPRTWDTIICPLSQKEEVFTFSNSNKDVINLDDIIIKNTFKKTNLIHKEGNNFATAYKINEKEFGSILDFLGRNGYRTGYNPTDNSVFIKNRMSDIVRNTDGTPDVFIDDVIIYDLNLLNNYNIEEVDEIYIDKMGSSGFSTGGNGIIKIYLKAGTNKDFLKTKLTSFVLTNGFSKAIEYKNSKFENQKELDYFGILDWSPNIEIKDNSTFEIKFPKENQKEIKVLIEGFSNDGQLISEIRNLTIPSNP</sequence>
<feature type="signal peptide" evidence="1">
    <location>
        <begin position="1"/>
        <end position="18"/>
    </location>
</feature>
<dbReference type="AlphaFoldDB" id="A0A437KR55"/>
<feature type="chain" id="PRO_5019291270" description="TonB-dependent receptor plug domain-containing protein" evidence="1">
    <location>
        <begin position="19"/>
        <end position="785"/>
    </location>
</feature>
<dbReference type="RefSeq" id="WP_128196089.1">
    <property type="nucleotide sequence ID" value="NZ_SACJ01000008.1"/>
</dbReference>
<protein>
    <recommendedName>
        <fullName evidence="4">TonB-dependent receptor plug domain-containing protein</fullName>
    </recommendedName>
</protein>
<dbReference type="OrthoDB" id="679547at2"/>
<accession>A0A437KR55</accession>
<comment type="caution">
    <text evidence="2">The sequence shown here is derived from an EMBL/GenBank/DDBJ whole genome shotgun (WGS) entry which is preliminary data.</text>
</comment>
<evidence type="ECO:0000313" key="2">
    <source>
        <dbReference type="EMBL" id="RVT74366.1"/>
    </source>
</evidence>
<evidence type="ECO:0000313" key="3">
    <source>
        <dbReference type="Proteomes" id="UP000285211"/>
    </source>
</evidence>
<proteinExistence type="predicted"/>
<name>A0A437KR55_9FLAO</name>
<reference evidence="2 3" key="1">
    <citation type="submission" date="2019-01" db="EMBL/GenBank/DDBJ databases">
        <authorList>
            <person name="Chen W.-M."/>
        </authorList>
    </citation>
    <scope>NUCLEOTIDE SEQUENCE [LARGE SCALE GENOMIC DNA]</scope>
    <source>
        <strain evidence="2 3">BBQ-12</strain>
    </source>
</reference>
<evidence type="ECO:0000256" key="1">
    <source>
        <dbReference type="SAM" id="SignalP"/>
    </source>
</evidence>
<evidence type="ECO:0008006" key="4">
    <source>
        <dbReference type="Google" id="ProtNLM"/>
    </source>
</evidence>
<dbReference type="EMBL" id="SACJ01000008">
    <property type="protein sequence ID" value="RVT74366.1"/>
    <property type="molecule type" value="Genomic_DNA"/>
</dbReference>
<keyword evidence="3" id="KW-1185">Reference proteome</keyword>
<keyword evidence="1" id="KW-0732">Signal</keyword>
<dbReference type="Gene3D" id="2.60.40.1930">
    <property type="match status" value="1"/>
</dbReference>
<dbReference type="Proteomes" id="UP000285211">
    <property type="component" value="Unassembled WGS sequence"/>
</dbReference>
<organism evidence="2 3">
    <name type="scientific">Flavobacterium sufflavum</name>
    <dbReference type="NCBI Taxonomy" id="1921138"/>
    <lineage>
        <taxon>Bacteria</taxon>
        <taxon>Pseudomonadati</taxon>
        <taxon>Bacteroidota</taxon>
        <taxon>Flavobacteriia</taxon>
        <taxon>Flavobacteriales</taxon>
        <taxon>Flavobacteriaceae</taxon>
        <taxon>Flavobacterium</taxon>
    </lineage>
</organism>